<dbReference type="WBParaSite" id="sdigi.contig1103.g10186.t1">
    <property type="protein sequence ID" value="sdigi.contig1103.g10186.t1"/>
    <property type="gene ID" value="sdigi.contig1103.g10186"/>
</dbReference>
<keyword evidence="5" id="KW-1185">Reference proteome</keyword>
<dbReference type="SUPFAM" id="SSF48452">
    <property type="entry name" value="TPR-like"/>
    <property type="match status" value="1"/>
</dbReference>
<dbReference type="InterPro" id="IPR011990">
    <property type="entry name" value="TPR-like_helical_dom_sf"/>
</dbReference>
<keyword evidence="4" id="KW-0802">TPR repeat</keyword>
<dbReference type="PANTHER" id="PTHR16263:SF4">
    <property type="entry name" value="TETRATRICOPEPTIDE REPEAT PROTEIN 38"/>
    <property type="match status" value="1"/>
</dbReference>
<evidence type="ECO:0000313" key="5">
    <source>
        <dbReference type="Proteomes" id="UP000887581"/>
    </source>
</evidence>
<dbReference type="CDD" id="cd05804">
    <property type="entry name" value="StaR_like"/>
    <property type="match status" value="1"/>
</dbReference>
<evidence type="ECO:0000256" key="1">
    <source>
        <dbReference type="ARBA" id="ARBA00005857"/>
    </source>
</evidence>
<dbReference type="Proteomes" id="UP000887581">
    <property type="component" value="Unplaced"/>
</dbReference>
<name>A0A915PDM2_9BILA</name>
<evidence type="ECO:0000256" key="3">
    <source>
        <dbReference type="ARBA" id="ARBA00022737"/>
    </source>
</evidence>
<evidence type="ECO:0000256" key="4">
    <source>
        <dbReference type="ARBA" id="ARBA00022803"/>
    </source>
</evidence>
<keyword evidence="3" id="KW-0677">Repeat</keyword>
<dbReference type="Gene3D" id="1.25.40.10">
    <property type="entry name" value="Tetratricopeptide repeat domain"/>
    <property type="match status" value="1"/>
</dbReference>
<dbReference type="PANTHER" id="PTHR16263">
    <property type="entry name" value="TETRATRICOPEPTIDE REPEAT PROTEIN 38"/>
    <property type="match status" value="1"/>
</dbReference>
<reference evidence="6" key="1">
    <citation type="submission" date="2022-11" db="UniProtKB">
        <authorList>
            <consortium name="WormBaseParasite"/>
        </authorList>
    </citation>
    <scope>IDENTIFICATION</scope>
</reference>
<evidence type="ECO:0000256" key="2">
    <source>
        <dbReference type="ARBA" id="ARBA00019992"/>
    </source>
</evidence>
<dbReference type="InterPro" id="IPR033891">
    <property type="entry name" value="TTC38"/>
</dbReference>
<dbReference type="AlphaFoldDB" id="A0A915PDM2"/>
<sequence length="500" mass="57259">MSTSSNEAARLFDALLRQYVSWSECEELGGMDNTLTRMIEAEPNASKIIHHFFLHSLLEPIMSRVLSLGLEAMGTGRSVRLDVDYQNELKQLLKDALKYGTTYEKSHAKAIHMFANDKMLAACEQWEKVLNETPNDLLALKFAHDAYFYLGNKHAIRDSIARVAFYLTLAQVTFHLTLPQVTFHLTLPQVAFHLTLPQVAFYLTLAQVTFHLTLAQVTFHLTLPQVTFHPALFATDDISSTLFYLHGMYAFGLEECEQYDEAEKHARKALELNRFDAWATHALAHCMEMNGHFKEGIHFMESTENDWNKCFLLACHNYWHVALYYIELQKYDEALSYYDKEIEERTKSGALLDIVDASSILLRLEMEGVSVGTRWKGLLPIVKPHMNDHLLAFNDVHIRMVIEGCNDQRARKDHSESVTNFMNRNSGDNSQVTQNIGKPICDAISDYYSGDYHKVVKTLAPIRYDFYRIGGSNAQRDIFTQILIHSALSSKEMDDHKLAK</sequence>
<proteinExistence type="inferred from homology"/>
<accession>A0A915PDM2</accession>
<organism evidence="5 6">
    <name type="scientific">Setaria digitata</name>
    <dbReference type="NCBI Taxonomy" id="48799"/>
    <lineage>
        <taxon>Eukaryota</taxon>
        <taxon>Metazoa</taxon>
        <taxon>Ecdysozoa</taxon>
        <taxon>Nematoda</taxon>
        <taxon>Chromadorea</taxon>
        <taxon>Rhabditida</taxon>
        <taxon>Spirurina</taxon>
        <taxon>Spiruromorpha</taxon>
        <taxon>Filarioidea</taxon>
        <taxon>Setariidae</taxon>
        <taxon>Setaria</taxon>
    </lineage>
</organism>
<protein>
    <recommendedName>
        <fullName evidence="2">Tetratricopeptide repeat protein 38</fullName>
    </recommendedName>
</protein>
<comment type="similarity">
    <text evidence="1">Belongs to the TTC38 family.</text>
</comment>
<evidence type="ECO:0000313" key="6">
    <source>
        <dbReference type="WBParaSite" id="sdigi.contig1103.g10186.t1"/>
    </source>
</evidence>